<comment type="caution">
    <text evidence="2">The sequence shown here is derived from an EMBL/GenBank/DDBJ whole genome shotgun (WGS) entry which is preliminary data.</text>
</comment>
<dbReference type="AlphaFoldDB" id="A0AAV7LUV2"/>
<sequence>MESSPPSQPSTAPARAHQHPLVAIGYWGTPVRLTLVCGYPSRVLRESNQSPGPSDSALATAGSADDTPRSCTAGSADVTMRSCTAAVPTSLRVRLRVSALQAELTSLRGKPLETVITSVHVHALQTVMTPRRVSARSADVSTEDGASLVKASS</sequence>
<protein>
    <submittedName>
        <fullName evidence="2">Uncharacterized protein</fullName>
    </submittedName>
</protein>
<evidence type="ECO:0000313" key="3">
    <source>
        <dbReference type="Proteomes" id="UP001066276"/>
    </source>
</evidence>
<dbReference type="EMBL" id="JANPWB010000014">
    <property type="protein sequence ID" value="KAJ1095277.1"/>
    <property type="molecule type" value="Genomic_DNA"/>
</dbReference>
<keyword evidence="3" id="KW-1185">Reference proteome</keyword>
<feature type="region of interest" description="Disordered" evidence="1">
    <location>
        <begin position="45"/>
        <end position="74"/>
    </location>
</feature>
<organism evidence="2 3">
    <name type="scientific">Pleurodeles waltl</name>
    <name type="common">Iberian ribbed newt</name>
    <dbReference type="NCBI Taxonomy" id="8319"/>
    <lineage>
        <taxon>Eukaryota</taxon>
        <taxon>Metazoa</taxon>
        <taxon>Chordata</taxon>
        <taxon>Craniata</taxon>
        <taxon>Vertebrata</taxon>
        <taxon>Euteleostomi</taxon>
        <taxon>Amphibia</taxon>
        <taxon>Batrachia</taxon>
        <taxon>Caudata</taxon>
        <taxon>Salamandroidea</taxon>
        <taxon>Salamandridae</taxon>
        <taxon>Pleurodelinae</taxon>
        <taxon>Pleurodeles</taxon>
    </lineage>
</organism>
<evidence type="ECO:0000256" key="1">
    <source>
        <dbReference type="SAM" id="MobiDB-lite"/>
    </source>
</evidence>
<accession>A0AAV7LUV2</accession>
<reference evidence="2" key="1">
    <citation type="journal article" date="2022" name="bioRxiv">
        <title>Sequencing and chromosome-scale assembly of the giantPleurodeles waltlgenome.</title>
        <authorList>
            <person name="Brown T."/>
            <person name="Elewa A."/>
            <person name="Iarovenko S."/>
            <person name="Subramanian E."/>
            <person name="Araus A.J."/>
            <person name="Petzold A."/>
            <person name="Susuki M."/>
            <person name="Suzuki K.-i.T."/>
            <person name="Hayashi T."/>
            <person name="Toyoda A."/>
            <person name="Oliveira C."/>
            <person name="Osipova E."/>
            <person name="Leigh N.D."/>
            <person name="Simon A."/>
            <person name="Yun M.H."/>
        </authorList>
    </citation>
    <scope>NUCLEOTIDE SEQUENCE</scope>
    <source>
        <strain evidence="2">20211129_DDA</strain>
        <tissue evidence="2">Liver</tissue>
    </source>
</reference>
<gene>
    <name evidence="2" type="ORF">NDU88_000444</name>
</gene>
<evidence type="ECO:0000313" key="2">
    <source>
        <dbReference type="EMBL" id="KAJ1095277.1"/>
    </source>
</evidence>
<dbReference type="Proteomes" id="UP001066276">
    <property type="component" value="Chromosome 10"/>
</dbReference>
<name>A0AAV7LUV2_PLEWA</name>
<proteinExistence type="predicted"/>